<feature type="binding site" evidence="5">
    <location>
        <begin position="14"/>
        <end position="19"/>
    </location>
    <ligand>
        <name>ATP</name>
        <dbReference type="ChEBI" id="CHEBI:30616"/>
    </ligand>
</feature>
<keyword evidence="5" id="KW-0963">Cytoplasm</keyword>
<dbReference type="PANTHER" id="PTHR10695">
    <property type="entry name" value="DEPHOSPHO-COA KINASE-RELATED"/>
    <property type="match status" value="1"/>
</dbReference>
<comment type="subcellular location">
    <subcellularLocation>
        <location evidence="5">Cytoplasm</location>
    </subcellularLocation>
</comment>
<proteinExistence type="inferred from homology"/>
<keyword evidence="2 5" id="KW-0547">Nucleotide-binding</keyword>
<dbReference type="InterPro" id="IPR027417">
    <property type="entry name" value="P-loop_NTPase"/>
</dbReference>
<dbReference type="InterPro" id="IPR001977">
    <property type="entry name" value="Depp_CoAkinase"/>
</dbReference>
<evidence type="ECO:0000256" key="1">
    <source>
        <dbReference type="ARBA" id="ARBA00009018"/>
    </source>
</evidence>
<evidence type="ECO:0000313" key="8">
    <source>
        <dbReference type="Proteomes" id="UP001241056"/>
    </source>
</evidence>
<evidence type="ECO:0000256" key="6">
    <source>
        <dbReference type="NCBIfam" id="TIGR00152"/>
    </source>
</evidence>
<comment type="catalytic activity">
    <reaction evidence="5">
        <text>3'-dephospho-CoA + ATP = ADP + CoA + H(+)</text>
        <dbReference type="Rhea" id="RHEA:18245"/>
        <dbReference type="ChEBI" id="CHEBI:15378"/>
        <dbReference type="ChEBI" id="CHEBI:30616"/>
        <dbReference type="ChEBI" id="CHEBI:57287"/>
        <dbReference type="ChEBI" id="CHEBI:57328"/>
        <dbReference type="ChEBI" id="CHEBI:456216"/>
        <dbReference type="EC" id="2.7.1.24"/>
    </reaction>
</comment>
<keyword evidence="5 7" id="KW-0808">Transferase</keyword>
<dbReference type="EMBL" id="JAUCDY010000016">
    <property type="protein sequence ID" value="MDM7858774.1"/>
    <property type="molecule type" value="Genomic_DNA"/>
</dbReference>
<comment type="caution">
    <text evidence="7">The sequence shown here is derived from an EMBL/GenBank/DDBJ whole genome shotgun (WGS) entry which is preliminary data.</text>
</comment>
<dbReference type="Proteomes" id="UP001241056">
    <property type="component" value="Unassembled WGS sequence"/>
</dbReference>
<sequence length="204" mass="22559">MQAPWVIGLTGGIGSGKSAAAKAFAKLGIHTVDADDAARWVVESGQPALQALVNHFGEKILHADSSLNRAALRELIFTDAEQRLWVEQLLHPLIRQAIEESLAQARSAYALLVSPLLIESGQHQRVERVIVVDVPTHIQVERTLARDKVSTEQVQAILAAQMPREQRLGYADDILSNHGNLNELELQVAQLHKKYLQLLENPHD</sequence>
<organism evidence="7 8">
    <name type="scientific">Thiopseudomonas acetoxidans</name>
    <dbReference type="NCBI Taxonomy" id="3041622"/>
    <lineage>
        <taxon>Bacteria</taxon>
        <taxon>Pseudomonadati</taxon>
        <taxon>Pseudomonadota</taxon>
        <taxon>Gammaproteobacteria</taxon>
        <taxon>Pseudomonadales</taxon>
        <taxon>Pseudomonadaceae</taxon>
        <taxon>Thiopseudomonas</taxon>
    </lineage>
</organism>
<dbReference type="EC" id="2.7.1.24" evidence="5 6"/>
<dbReference type="SUPFAM" id="SSF52540">
    <property type="entry name" value="P-loop containing nucleoside triphosphate hydrolases"/>
    <property type="match status" value="1"/>
</dbReference>
<keyword evidence="8" id="KW-1185">Reference proteome</keyword>
<evidence type="ECO:0000313" key="7">
    <source>
        <dbReference type="EMBL" id="MDM7858774.1"/>
    </source>
</evidence>
<name>A0ABT7SRE9_9GAMM</name>
<dbReference type="NCBIfam" id="TIGR00152">
    <property type="entry name" value="dephospho-CoA kinase"/>
    <property type="match status" value="1"/>
</dbReference>
<evidence type="ECO:0000256" key="2">
    <source>
        <dbReference type="ARBA" id="ARBA00022741"/>
    </source>
</evidence>
<comment type="pathway">
    <text evidence="5">Cofactor biosynthesis; coenzyme A biosynthesis; CoA from (R)-pantothenate: step 5/5.</text>
</comment>
<dbReference type="RefSeq" id="WP_289411616.1">
    <property type="nucleotide sequence ID" value="NZ_JAUCDY010000016.1"/>
</dbReference>
<keyword evidence="4 5" id="KW-0173">Coenzyme A biosynthesis</keyword>
<evidence type="ECO:0000256" key="4">
    <source>
        <dbReference type="ARBA" id="ARBA00022993"/>
    </source>
</evidence>
<dbReference type="PANTHER" id="PTHR10695:SF46">
    <property type="entry name" value="BIFUNCTIONAL COENZYME A SYNTHASE-RELATED"/>
    <property type="match status" value="1"/>
</dbReference>
<reference evidence="7 8" key="1">
    <citation type="submission" date="2023-06" db="EMBL/GenBank/DDBJ databases">
        <title>Thiopseudomonas sp. CY1220 draft genome sequence.</title>
        <authorList>
            <person name="Zhao G."/>
            <person name="An M."/>
        </authorList>
    </citation>
    <scope>NUCLEOTIDE SEQUENCE [LARGE SCALE GENOMIC DNA]</scope>
    <source>
        <strain evidence="7 8">CY1220</strain>
    </source>
</reference>
<dbReference type="Pfam" id="PF01121">
    <property type="entry name" value="CoaE"/>
    <property type="match status" value="1"/>
</dbReference>
<dbReference type="HAMAP" id="MF_00376">
    <property type="entry name" value="Dephospho_CoA_kinase"/>
    <property type="match status" value="1"/>
</dbReference>
<keyword evidence="5 7" id="KW-0418">Kinase</keyword>
<comment type="function">
    <text evidence="5">Catalyzes the phosphorylation of the 3'-hydroxyl group of dephosphocoenzyme A to form coenzyme A.</text>
</comment>
<dbReference type="Gene3D" id="3.40.50.300">
    <property type="entry name" value="P-loop containing nucleotide triphosphate hydrolases"/>
    <property type="match status" value="1"/>
</dbReference>
<dbReference type="PROSITE" id="PS51219">
    <property type="entry name" value="DPCK"/>
    <property type="match status" value="1"/>
</dbReference>
<protein>
    <recommendedName>
        <fullName evidence="5 6">Dephospho-CoA kinase</fullName>
        <ecNumber evidence="5 6">2.7.1.24</ecNumber>
    </recommendedName>
    <alternativeName>
        <fullName evidence="5">Dephosphocoenzyme A kinase</fullName>
    </alternativeName>
</protein>
<accession>A0ABT7SRE9</accession>
<dbReference type="GO" id="GO:0004140">
    <property type="term" value="F:dephospho-CoA kinase activity"/>
    <property type="evidence" value="ECO:0007669"/>
    <property type="project" value="UniProtKB-EC"/>
</dbReference>
<evidence type="ECO:0000256" key="3">
    <source>
        <dbReference type="ARBA" id="ARBA00022840"/>
    </source>
</evidence>
<keyword evidence="3 5" id="KW-0067">ATP-binding</keyword>
<dbReference type="CDD" id="cd02022">
    <property type="entry name" value="DPCK"/>
    <property type="match status" value="1"/>
</dbReference>
<comment type="similarity">
    <text evidence="1 5">Belongs to the CoaE family.</text>
</comment>
<evidence type="ECO:0000256" key="5">
    <source>
        <dbReference type="HAMAP-Rule" id="MF_00376"/>
    </source>
</evidence>
<gene>
    <name evidence="5 7" type="primary">coaE</name>
    <name evidence="7" type="ORF">QEZ41_10910</name>
</gene>